<evidence type="ECO:0000313" key="2">
    <source>
        <dbReference type="Proteomes" id="UP000217211"/>
    </source>
</evidence>
<proteinExistence type="predicted"/>
<accession>A0A249PNE5</accession>
<dbReference type="Proteomes" id="UP000217211">
    <property type="component" value="Plasmid pSJ05684a"/>
</dbReference>
<gene>
    <name evidence="1" type="ORF">SJ05684_a38700</name>
</gene>
<keyword evidence="2" id="KW-1185">Reference proteome</keyword>
<geneLocation type="plasmid" evidence="2">
    <name>psj05684a</name>
</geneLocation>
<protein>
    <submittedName>
        <fullName evidence="1">Mobile element protein</fullName>
    </submittedName>
</protein>
<sequence length="54" mass="6225">MRRRFDSLAKKPSTALSHEQDVGVKWKVGLLKKCYVSDSIEQSLILWSLHDARP</sequence>
<keyword evidence="1" id="KW-0614">Plasmid</keyword>
<dbReference type="AlphaFoldDB" id="A0A249PNE5"/>
<dbReference type="KEGG" id="esj:SJ05684_a38700"/>
<organism evidence="1 2">
    <name type="scientific">Sinorhizobium sojae CCBAU 05684</name>
    <dbReference type="NCBI Taxonomy" id="716928"/>
    <lineage>
        <taxon>Bacteria</taxon>
        <taxon>Pseudomonadati</taxon>
        <taxon>Pseudomonadota</taxon>
        <taxon>Alphaproteobacteria</taxon>
        <taxon>Hyphomicrobiales</taxon>
        <taxon>Rhizobiaceae</taxon>
        <taxon>Sinorhizobium/Ensifer group</taxon>
        <taxon>Sinorhizobium</taxon>
    </lineage>
</organism>
<reference evidence="1 2" key="1">
    <citation type="submission" date="2017-08" db="EMBL/GenBank/DDBJ databases">
        <title>Multipartite genome sequences of Sinorhizobium species nodulating soybeans.</title>
        <authorList>
            <person name="Tian C.F."/>
        </authorList>
    </citation>
    <scope>NUCLEOTIDE SEQUENCE [LARGE SCALE GENOMIC DNA]</scope>
    <source>
        <strain evidence="1 2">CCBAU 05684</strain>
        <plasmid evidence="2">psj05684a</plasmid>
    </source>
</reference>
<evidence type="ECO:0000313" key="1">
    <source>
        <dbReference type="EMBL" id="ASY67184.1"/>
    </source>
</evidence>
<name>A0A249PNE5_9HYPH</name>
<dbReference type="EMBL" id="CP023069">
    <property type="protein sequence ID" value="ASY67184.1"/>
    <property type="molecule type" value="Genomic_DNA"/>
</dbReference>